<evidence type="ECO:0000313" key="2">
    <source>
        <dbReference type="EMBL" id="JAW16144.1"/>
    </source>
</evidence>
<dbReference type="AlphaFoldDB" id="A0A224XXU1"/>
<name>A0A224XXU1_9HEMI</name>
<sequence length="70" mass="7837">MYFPNLLELSFLVVFAFPNASKTGFDCNNLSFTVCTCPLLSDTVAIYSNTFLLASVLPEPDSPEIRMHWS</sequence>
<protein>
    <submittedName>
        <fullName evidence="2">Putative secreted protein</fullName>
    </submittedName>
</protein>
<accession>A0A224XXU1</accession>
<evidence type="ECO:0000256" key="1">
    <source>
        <dbReference type="SAM" id="SignalP"/>
    </source>
</evidence>
<feature type="signal peptide" evidence="1">
    <location>
        <begin position="1"/>
        <end position="16"/>
    </location>
</feature>
<feature type="chain" id="PRO_5013144070" evidence="1">
    <location>
        <begin position="17"/>
        <end position="70"/>
    </location>
</feature>
<reference evidence="2" key="1">
    <citation type="journal article" date="2018" name="PLoS Negl. Trop. Dis.">
        <title>An insight into the salivary gland and fat body transcriptome of Panstrongylus lignarius (Hemiptera: Heteroptera), the main vector of Chagas disease in Peru.</title>
        <authorList>
            <person name="Nevoa J.C."/>
            <person name="Mendes M.T."/>
            <person name="da Silva M.V."/>
            <person name="Soares S.C."/>
            <person name="Oliveira C.J.F."/>
            <person name="Ribeiro J.M.C."/>
        </authorList>
    </citation>
    <scope>NUCLEOTIDE SEQUENCE</scope>
</reference>
<proteinExistence type="predicted"/>
<organism evidence="2">
    <name type="scientific">Panstrongylus lignarius</name>
    <dbReference type="NCBI Taxonomy" id="156445"/>
    <lineage>
        <taxon>Eukaryota</taxon>
        <taxon>Metazoa</taxon>
        <taxon>Ecdysozoa</taxon>
        <taxon>Arthropoda</taxon>
        <taxon>Hexapoda</taxon>
        <taxon>Insecta</taxon>
        <taxon>Pterygota</taxon>
        <taxon>Neoptera</taxon>
        <taxon>Paraneoptera</taxon>
        <taxon>Hemiptera</taxon>
        <taxon>Heteroptera</taxon>
        <taxon>Panheteroptera</taxon>
        <taxon>Cimicomorpha</taxon>
        <taxon>Reduviidae</taxon>
        <taxon>Triatominae</taxon>
        <taxon>Panstrongylus</taxon>
    </lineage>
</organism>
<keyword evidence="1" id="KW-0732">Signal</keyword>
<dbReference type="EMBL" id="GFTR01000282">
    <property type="protein sequence ID" value="JAW16144.1"/>
    <property type="molecule type" value="Transcribed_RNA"/>
</dbReference>